<keyword evidence="5" id="KW-1185">Reference proteome</keyword>
<protein>
    <submittedName>
        <fullName evidence="4">XdhC and CoxI family protein</fullName>
    </submittedName>
</protein>
<accession>A0A128F0X3</accession>
<dbReference type="EMBL" id="FIZY01000008">
    <property type="protein sequence ID" value="CZF80064.1"/>
    <property type="molecule type" value="Genomic_DNA"/>
</dbReference>
<dbReference type="RefSeq" id="WP_062706893.1">
    <property type="nucleotide sequence ID" value="NZ_CAWRCI010000008.1"/>
</dbReference>
<evidence type="ECO:0000313" key="4">
    <source>
        <dbReference type="EMBL" id="CZF80064.1"/>
    </source>
</evidence>
<dbReference type="AlphaFoldDB" id="A0A128F0X3"/>
<dbReference type="OrthoDB" id="9815497at2"/>
<feature type="compositionally biased region" description="Basic and acidic residues" evidence="1">
    <location>
        <begin position="273"/>
        <end position="288"/>
    </location>
</feature>
<dbReference type="Pfam" id="PF02625">
    <property type="entry name" value="XdhC_CoxI"/>
    <property type="match status" value="1"/>
</dbReference>
<dbReference type="InterPro" id="IPR003777">
    <property type="entry name" value="XdhC_CoxI"/>
</dbReference>
<dbReference type="Pfam" id="PF13478">
    <property type="entry name" value="XdhC_C"/>
    <property type="match status" value="1"/>
</dbReference>
<feature type="domain" description="XdhC Rossmann" evidence="3">
    <location>
        <begin position="121"/>
        <end position="258"/>
    </location>
</feature>
<gene>
    <name evidence="4" type="ORF">GMA8713_01239</name>
</gene>
<evidence type="ECO:0000259" key="2">
    <source>
        <dbReference type="Pfam" id="PF02625"/>
    </source>
</evidence>
<dbReference type="PANTHER" id="PTHR30388:SF6">
    <property type="entry name" value="XANTHINE DEHYDROGENASE SUBUNIT A-RELATED"/>
    <property type="match status" value="1"/>
</dbReference>
<feature type="domain" description="XdhC- CoxI" evidence="2">
    <location>
        <begin position="20"/>
        <end position="84"/>
    </location>
</feature>
<dbReference type="PANTHER" id="PTHR30388">
    <property type="entry name" value="ALDEHYDE OXIDOREDUCTASE MOLYBDENUM COFACTOR ASSEMBLY PROTEIN"/>
    <property type="match status" value="1"/>
</dbReference>
<dbReference type="InterPro" id="IPR052698">
    <property type="entry name" value="MoCofactor_Util/Proc"/>
</dbReference>
<dbReference type="Proteomes" id="UP000073601">
    <property type="component" value="Unassembled WGS sequence"/>
</dbReference>
<evidence type="ECO:0000256" key="1">
    <source>
        <dbReference type="SAM" id="MobiDB-lite"/>
    </source>
</evidence>
<dbReference type="InterPro" id="IPR027051">
    <property type="entry name" value="XdhC_Rossmann_dom"/>
</dbReference>
<evidence type="ECO:0000259" key="3">
    <source>
        <dbReference type="Pfam" id="PF13478"/>
    </source>
</evidence>
<reference evidence="5" key="1">
    <citation type="submission" date="2016-02" db="EMBL/GenBank/DDBJ databases">
        <authorList>
            <person name="Rodrigo-Torres Lidia"/>
            <person name="Arahal R.David."/>
        </authorList>
    </citation>
    <scope>NUCLEOTIDE SEQUENCE [LARGE SCALE GENOMIC DNA]</scope>
    <source>
        <strain evidence="5">CECT 8713</strain>
    </source>
</reference>
<name>A0A128F0X3_9GAMM</name>
<evidence type="ECO:0000313" key="5">
    <source>
        <dbReference type="Proteomes" id="UP000073601"/>
    </source>
</evidence>
<organism evidence="4 5">
    <name type="scientific">Grimontia marina</name>
    <dbReference type="NCBI Taxonomy" id="646534"/>
    <lineage>
        <taxon>Bacteria</taxon>
        <taxon>Pseudomonadati</taxon>
        <taxon>Pseudomonadota</taxon>
        <taxon>Gammaproteobacteria</taxon>
        <taxon>Vibrionales</taxon>
        <taxon>Vibrionaceae</taxon>
        <taxon>Grimontia</taxon>
    </lineage>
</organism>
<dbReference type="Gene3D" id="3.40.50.720">
    <property type="entry name" value="NAD(P)-binding Rossmann-like Domain"/>
    <property type="match status" value="1"/>
</dbReference>
<proteinExistence type="predicted"/>
<sequence>MNTERLKHTDAYTMLLDVVEAQCPAVIATVIVVSGSSASKAGNQAIFSNNTLRGWIGGGCIQPAVKKWSQHVLNTGQAILLRVGPTSSNLLTEQQVFYPSSCASEGVIDVFLQPINVKKQVIVVGSSETAVQVAGFVEQVGYDAMLFSDECYHRELLPESQCADTDAFIQTASELNESATIVIATQGKKDLTMLKTAISSKSPTVLFVASQKKFTAIRKKLLEGDTASSDVEKIVSPAGLEIHAQSPKEVALSVVAQIVALKNGQESNNETSVSKECKALPDTEEKIPDGTPQKNGNDVGKSCCHG</sequence>
<feature type="region of interest" description="Disordered" evidence="1">
    <location>
        <begin position="265"/>
        <end position="306"/>
    </location>
</feature>